<comment type="caution">
    <text evidence="3">The sequence shown here is derived from an EMBL/GenBank/DDBJ whole genome shotgun (WGS) entry which is preliminary data.</text>
</comment>
<dbReference type="Gene3D" id="3.30.1490.20">
    <property type="entry name" value="ATP-grasp fold, A domain"/>
    <property type="match status" value="1"/>
</dbReference>
<protein>
    <submittedName>
        <fullName evidence="3">Pyruvate, phosphate dikinase</fullName>
        <ecNumber evidence="3">2.7.9.1</ecNumber>
    </submittedName>
</protein>
<dbReference type="GO" id="GO:0005524">
    <property type="term" value="F:ATP binding"/>
    <property type="evidence" value="ECO:0007669"/>
    <property type="project" value="InterPro"/>
</dbReference>
<dbReference type="PROSITE" id="PS00370">
    <property type="entry name" value="PEP_ENZYMES_PHOS_SITE"/>
    <property type="match status" value="1"/>
</dbReference>
<dbReference type="GO" id="GO:0050242">
    <property type="term" value="F:pyruvate, phosphate dikinase activity"/>
    <property type="evidence" value="ECO:0007669"/>
    <property type="project" value="UniProtKB-EC"/>
</dbReference>
<evidence type="ECO:0000313" key="4">
    <source>
        <dbReference type="Proteomes" id="UP000267128"/>
    </source>
</evidence>
<dbReference type="PANTHER" id="PTHR22931:SF9">
    <property type="entry name" value="PYRUVATE, PHOSPHATE DIKINASE 1, CHLOROPLASTIC"/>
    <property type="match status" value="1"/>
</dbReference>
<dbReference type="SUPFAM" id="SSF52009">
    <property type="entry name" value="Phosphohistidine domain"/>
    <property type="match status" value="1"/>
</dbReference>
<dbReference type="InterPro" id="IPR013815">
    <property type="entry name" value="ATP_grasp_subdomain_1"/>
</dbReference>
<dbReference type="Gene3D" id="3.50.30.10">
    <property type="entry name" value="Phosphohistidine domain"/>
    <property type="match status" value="1"/>
</dbReference>
<feature type="domain" description="Pyruvate phosphate dikinase AMP/ATP-binding" evidence="2">
    <location>
        <begin position="78"/>
        <end position="258"/>
    </location>
</feature>
<dbReference type="SUPFAM" id="SSF56059">
    <property type="entry name" value="Glutathione synthetase ATP-binding domain-like"/>
    <property type="match status" value="1"/>
</dbReference>
<dbReference type="Pfam" id="PF00391">
    <property type="entry name" value="PEP-utilizers"/>
    <property type="match status" value="1"/>
</dbReference>
<feature type="domain" description="Pyruvate phosphate dikinase AMP/ATP-binding" evidence="2">
    <location>
        <begin position="274"/>
        <end position="319"/>
    </location>
</feature>
<evidence type="ECO:0000259" key="1">
    <source>
        <dbReference type="Pfam" id="PF00391"/>
    </source>
</evidence>
<sequence length="566" mass="59372">MGVRAAGVTDRTGSGSRRVVHLDGTSELGKDLLGGKAWGINGMRGLGIPVPPAFAVTTDCCQDYFAAGNTLADEVWAEIVGGIAWLEAQTGHAFADASDPLLVSVRSGAAISMPGMMDTVLNLGVNAEVEASLARLTGDPGYAADTHRRFREQYDDIVLGSTGTAPPTDPWEQLRSAVCAVFESWQSPRAQAYRRNRGLGEAAGTAVTVQAMVFGNLDDDSGTGVLFSRNPLTGEAPAYGEWLTRGQGEDVVSGRCDPLPLEELRTRAPAIHDELLGYASRLEQVHRDLQDIEFTVEAGKLWILQCRSAKRSARAALRTAVAMAGEGLITEDEAVRRVSADQARHLLQPHLDDTGAKAPLFAGEPACPGIATGVVVIDPDEAEERGADGEDVVLARVTTSPDDLHGMLGARAIITELGGATSHAAVVSREIHRPCVVGCGAGTVTSLVGKVVTVDGETGRVWAGVLDVVERDEATLADFEQLYRWASRLVPLRVYRPGREPGGVVDLDALGSAWRSGLTAGADVTGAALAEEEGLVAALAAGVASVTVPQALPTLLDLVDLVDAGR</sequence>
<name>A0A3N0CCP7_9ACTN</name>
<dbReference type="OrthoDB" id="9765468at2"/>
<dbReference type="NCBIfam" id="NF004531">
    <property type="entry name" value="PRK05878.1"/>
    <property type="match status" value="1"/>
</dbReference>
<proteinExistence type="predicted"/>
<keyword evidence="3" id="KW-0670">Pyruvate</keyword>
<dbReference type="InterPro" id="IPR008279">
    <property type="entry name" value="PEP-util_enz_mobile_dom"/>
</dbReference>
<dbReference type="RefSeq" id="WP_123228795.1">
    <property type="nucleotide sequence ID" value="NZ_RJSE01000008.1"/>
</dbReference>
<keyword evidence="3" id="KW-0808">Transferase</keyword>
<evidence type="ECO:0000259" key="2">
    <source>
        <dbReference type="Pfam" id="PF01326"/>
    </source>
</evidence>
<dbReference type="InterPro" id="IPR018274">
    <property type="entry name" value="PEP_util_AS"/>
</dbReference>
<dbReference type="InterPro" id="IPR002192">
    <property type="entry name" value="PPDK_AMP/ATP-bd"/>
</dbReference>
<dbReference type="Pfam" id="PF01326">
    <property type="entry name" value="PPDK_N"/>
    <property type="match status" value="2"/>
</dbReference>
<dbReference type="Gene3D" id="3.30.470.20">
    <property type="entry name" value="ATP-grasp fold, B domain"/>
    <property type="match status" value="1"/>
</dbReference>
<dbReference type="EMBL" id="RJSE01000008">
    <property type="protein sequence ID" value="RNL61079.1"/>
    <property type="molecule type" value="Genomic_DNA"/>
</dbReference>
<reference evidence="3 4" key="1">
    <citation type="submission" date="2018-11" db="EMBL/GenBank/DDBJ databases">
        <authorList>
            <person name="Li F."/>
        </authorList>
    </citation>
    <scope>NUCLEOTIDE SEQUENCE [LARGE SCALE GENOMIC DNA]</scope>
    <source>
        <strain evidence="3 4">Gsoil 097</strain>
    </source>
</reference>
<feature type="domain" description="PEP-utilising enzyme mobile" evidence="1">
    <location>
        <begin position="390"/>
        <end position="459"/>
    </location>
</feature>
<dbReference type="EC" id="2.7.9.1" evidence="3"/>
<evidence type="ECO:0000313" key="3">
    <source>
        <dbReference type="EMBL" id="RNL61079.1"/>
    </source>
</evidence>
<gene>
    <name evidence="3" type="ORF">EFK50_17010</name>
</gene>
<dbReference type="InterPro" id="IPR036637">
    <property type="entry name" value="Phosphohistidine_dom_sf"/>
</dbReference>
<organism evidence="3 4">
    <name type="scientific">Nocardioides marmoriginsengisoli</name>
    <dbReference type="NCBI Taxonomy" id="661483"/>
    <lineage>
        <taxon>Bacteria</taxon>
        <taxon>Bacillati</taxon>
        <taxon>Actinomycetota</taxon>
        <taxon>Actinomycetes</taxon>
        <taxon>Propionibacteriales</taxon>
        <taxon>Nocardioidaceae</taxon>
        <taxon>Nocardioides</taxon>
    </lineage>
</organism>
<dbReference type="Proteomes" id="UP000267128">
    <property type="component" value="Unassembled WGS sequence"/>
</dbReference>
<dbReference type="AlphaFoldDB" id="A0A3N0CCP7"/>
<dbReference type="GO" id="GO:0016301">
    <property type="term" value="F:kinase activity"/>
    <property type="evidence" value="ECO:0007669"/>
    <property type="project" value="UniProtKB-KW"/>
</dbReference>
<dbReference type="Gene3D" id="1.10.189.10">
    <property type="entry name" value="Pyruvate Phosphate Dikinase, domain 2"/>
    <property type="match status" value="1"/>
</dbReference>
<dbReference type="InterPro" id="IPR010121">
    <property type="entry name" value="Pyruvate_phosphate_dikinase"/>
</dbReference>
<keyword evidence="4" id="KW-1185">Reference proteome</keyword>
<accession>A0A3N0CCP7</accession>
<dbReference type="PANTHER" id="PTHR22931">
    <property type="entry name" value="PHOSPHOENOLPYRUVATE DIKINASE-RELATED"/>
    <property type="match status" value="1"/>
</dbReference>
<keyword evidence="3" id="KW-0418">Kinase</keyword>